<proteinExistence type="predicted"/>
<feature type="non-terminal residue" evidence="1">
    <location>
        <position position="1"/>
    </location>
</feature>
<comment type="caution">
    <text evidence="1">The sequence shown here is derived from an EMBL/GenBank/DDBJ whole genome shotgun (WGS) entry which is preliminary data.</text>
</comment>
<evidence type="ECO:0000313" key="2">
    <source>
        <dbReference type="Proteomes" id="UP000838756"/>
    </source>
</evidence>
<name>A0A8S4QFY6_9NEOP</name>
<accession>A0A8S4QFY6</accession>
<dbReference type="Proteomes" id="UP000838756">
    <property type="component" value="Unassembled WGS sequence"/>
</dbReference>
<evidence type="ECO:0000313" key="1">
    <source>
        <dbReference type="EMBL" id="CAH2208217.1"/>
    </source>
</evidence>
<dbReference type="EMBL" id="CAKXAJ010002692">
    <property type="protein sequence ID" value="CAH2208217.1"/>
    <property type="molecule type" value="Genomic_DNA"/>
</dbReference>
<reference evidence="1" key="1">
    <citation type="submission" date="2022-03" db="EMBL/GenBank/DDBJ databases">
        <authorList>
            <person name="Lindestad O."/>
        </authorList>
    </citation>
    <scope>NUCLEOTIDE SEQUENCE</scope>
</reference>
<protein>
    <submittedName>
        <fullName evidence="1">Jg23301 protein</fullName>
    </submittedName>
</protein>
<keyword evidence="2" id="KW-1185">Reference proteome</keyword>
<gene>
    <name evidence="1" type="primary">jg23301</name>
    <name evidence="1" type="ORF">PAEG_LOCUS833</name>
</gene>
<dbReference type="AlphaFoldDB" id="A0A8S4QFY6"/>
<sequence>EFGNPELGREQLEDANYFLRVFGILTCRGGYLGVTLPGSPECGIE</sequence>
<organism evidence="1 2">
    <name type="scientific">Pararge aegeria aegeria</name>
    <dbReference type="NCBI Taxonomy" id="348720"/>
    <lineage>
        <taxon>Eukaryota</taxon>
        <taxon>Metazoa</taxon>
        <taxon>Ecdysozoa</taxon>
        <taxon>Arthropoda</taxon>
        <taxon>Hexapoda</taxon>
        <taxon>Insecta</taxon>
        <taxon>Pterygota</taxon>
        <taxon>Neoptera</taxon>
        <taxon>Endopterygota</taxon>
        <taxon>Lepidoptera</taxon>
        <taxon>Glossata</taxon>
        <taxon>Ditrysia</taxon>
        <taxon>Papilionoidea</taxon>
        <taxon>Nymphalidae</taxon>
        <taxon>Satyrinae</taxon>
        <taxon>Satyrini</taxon>
        <taxon>Parargina</taxon>
        <taxon>Pararge</taxon>
    </lineage>
</organism>